<proteinExistence type="predicted"/>
<organism evidence="4 5">
    <name type="scientific">Catenulispora pinistramenti</name>
    <dbReference type="NCBI Taxonomy" id="2705254"/>
    <lineage>
        <taxon>Bacteria</taxon>
        <taxon>Bacillati</taxon>
        <taxon>Actinomycetota</taxon>
        <taxon>Actinomycetes</taxon>
        <taxon>Catenulisporales</taxon>
        <taxon>Catenulisporaceae</taxon>
        <taxon>Catenulispora</taxon>
    </lineage>
</organism>
<dbReference type="PRINTS" id="PR00455">
    <property type="entry name" value="HTHTETR"/>
</dbReference>
<keyword evidence="1 2" id="KW-0238">DNA-binding</keyword>
<dbReference type="InterPro" id="IPR001647">
    <property type="entry name" value="HTH_TetR"/>
</dbReference>
<dbReference type="SUPFAM" id="SSF46689">
    <property type="entry name" value="Homeodomain-like"/>
    <property type="match status" value="1"/>
</dbReference>
<dbReference type="InterPro" id="IPR009057">
    <property type="entry name" value="Homeodomain-like_sf"/>
</dbReference>
<dbReference type="PANTHER" id="PTHR43479">
    <property type="entry name" value="ACREF/ENVCD OPERON REPRESSOR-RELATED"/>
    <property type="match status" value="1"/>
</dbReference>
<dbReference type="Gene3D" id="1.10.10.60">
    <property type="entry name" value="Homeodomain-like"/>
    <property type="match status" value="1"/>
</dbReference>
<dbReference type="EMBL" id="JAAFYZ010000031">
    <property type="protein sequence ID" value="MBS2547618.1"/>
    <property type="molecule type" value="Genomic_DNA"/>
</dbReference>
<evidence type="ECO:0000259" key="3">
    <source>
        <dbReference type="PROSITE" id="PS50977"/>
    </source>
</evidence>
<name>A0ABS5KNJ5_9ACTN</name>
<dbReference type="Pfam" id="PF00440">
    <property type="entry name" value="TetR_N"/>
    <property type="match status" value="1"/>
</dbReference>
<sequence length="211" mass="23936">MRRTQKERNEQTRQALLEAGSSLLREVGYARTSVAQITQRADRAHGTFYLHFENKRDLVSVLLEDMAEQGRQDAREIWRTAPGVEGLWMTLREFFARITPERSLWQLLEEVIAIEEDAAPLRSRLRHLYVEPILRGLQGNPDARVCRAANLELLADMLVSAGLYFTRTGTLPASPDVTALHMTFVWRRAIGHPLTETEVAHLRGMFAAGSA</sequence>
<dbReference type="PROSITE" id="PS50977">
    <property type="entry name" value="HTH_TETR_2"/>
    <property type="match status" value="1"/>
</dbReference>
<dbReference type="Proteomes" id="UP000730482">
    <property type="component" value="Unassembled WGS sequence"/>
</dbReference>
<protein>
    <submittedName>
        <fullName evidence="4">TetR/AcrR family transcriptional regulator</fullName>
    </submittedName>
</protein>
<evidence type="ECO:0000256" key="2">
    <source>
        <dbReference type="PROSITE-ProRule" id="PRU00335"/>
    </source>
</evidence>
<feature type="DNA-binding region" description="H-T-H motif" evidence="2">
    <location>
        <begin position="33"/>
        <end position="52"/>
    </location>
</feature>
<dbReference type="PANTHER" id="PTHR43479:SF11">
    <property type="entry name" value="ACREF_ENVCD OPERON REPRESSOR-RELATED"/>
    <property type="match status" value="1"/>
</dbReference>
<reference evidence="4 5" key="1">
    <citation type="submission" date="2020-02" db="EMBL/GenBank/DDBJ databases">
        <title>Acidophilic actinobacteria isolated from forest soil.</title>
        <authorList>
            <person name="Golinska P."/>
        </authorList>
    </citation>
    <scope>NUCLEOTIDE SEQUENCE [LARGE SCALE GENOMIC DNA]</scope>
    <source>
        <strain evidence="4 5">NL8</strain>
    </source>
</reference>
<feature type="domain" description="HTH tetR-type" evidence="3">
    <location>
        <begin position="10"/>
        <end position="70"/>
    </location>
</feature>
<evidence type="ECO:0000256" key="1">
    <source>
        <dbReference type="ARBA" id="ARBA00023125"/>
    </source>
</evidence>
<keyword evidence="5" id="KW-1185">Reference proteome</keyword>
<dbReference type="RefSeq" id="WP_212009201.1">
    <property type="nucleotide sequence ID" value="NZ_JAAFYZ010000031.1"/>
</dbReference>
<gene>
    <name evidence="4" type="ORF">KGQ19_12115</name>
</gene>
<accession>A0ABS5KNJ5</accession>
<dbReference type="InterPro" id="IPR050624">
    <property type="entry name" value="HTH-type_Tx_Regulator"/>
</dbReference>
<evidence type="ECO:0000313" key="5">
    <source>
        <dbReference type="Proteomes" id="UP000730482"/>
    </source>
</evidence>
<dbReference type="Gene3D" id="1.10.357.10">
    <property type="entry name" value="Tetracycline Repressor, domain 2"/>
    <property type="match status" value="1"/>
</dbReference>
<evidence type="ECO:0000313" key="4">
    <source>
        <dbReference type="EMBL" id="MBS2547618.1"/>
    </source>
</evidence>
<comment type="caution">
    <text evidence="4">The sequence shown here is derived from an EMBL/GenBank/DDBJ whole genome shotgun (WGS) entry which is preliminary data.</text>
</comment>